<accession>A0ACC2JDM6</accession>
<organism evidence="1 2">
    <name type="scientific">Lasiodiplodia mahajangana</name>
    <dbReference type="NCBI Taxonomy" id="1108764"/>
    <lineage>
        <taxon>Eukaryota</taxon>
        <taxon>Fungi</taxon>
        <taxon>Dikarya</taxon>
        <taxon>Ascomycota</taxon>
        <taxon>Pezizomycotina</taxon>
        <taxon>Dothideomycetes</taxon>
        <taxon>Dothideomycetes incertae sedis</taxon>
        <taxon>Botryosphaeriales</taxon>
        <taxon>Botryosphaeriaceae</taxon>
        <taxon>Lasiodiplodia</taxon>
    </lineage>
</organism>
<dbReference type="Proteomes" id="UP001153332">
    <property type="component" value="Unassembled WGS sequence"/>
</dbReference>
<gene>
    <name evidence="1" type="ORF">O1611_g8070</name>
</gene>
<evidence type="ECO:0000313" key="2">
    <source>
        <dbReference type="Proteomes" id="UP001153332"/>
    </source>
</evidence>
<name>A0ACC2JDM6_9PEZI</name>
<protein>
    <submittedName>
        <fullName evidence="1">Uncharacterized protein</fullName>
    </submittedName>
</protein>
<comment type="caution">
    <text evidence="1">The sequence shown here is derived from an EMBL/GenBank/DDBJ whole genome shotgun (WGS) entry which is preliminary data.</text>
</comment>
<proteinExistence type="predicted"/>
<evidence type="ECO:0000313" key="1">
    <source>
        <dbReference type="EMBL" id="KAJ8125569.1"/>
    </source>
</evidence>
<keyword evidence="2" id="KW-1185">Reference proteome</keyword>
<reference evidence="1" key="1">
    <citation type="submission" date="2022-12" db="EMBL/GenBank/DDBJ databases">
        <title>Genome Sequence of Lasiodiplodia mahajangana.</title>
        <authorList>
            <person name="Buettner E."/>
        </authorList>
    </citation>
    <scope>NUCLEOTIDE SEQUENCE</scope>
    <source>
        <strain evidence="1">VT137</strain>
    </source>
</reference>
<dbReference type="EMBL" id="JAPUUL010002291">
    <property type="protein sequence ID" value="KAJ8125569.1"/>
    <property type="molecule type" value="Genomic_DNA"/>
</dbReference>
<sequence>MYLSAVVFAGASVLLADPVNASPLTNKRPVSCQTDTFGPLTLRADGTFQISILEDLHFGENAWDQWGPQQDINSVKVINEIFDKESPGLVVLNGDLITGENGFLENSTVYVDQIVGPLVSRNLTWASTYGNHDYDFNISGNTILEREKLWKNSRTSSMVPGDVGVSNYYLPVYEHGCVIEQACRPELLLWFFDSRGGFKYQQKDASGNRVGQPNWVDANVVDWFQQTSSSLTKRYGKTIPSLGFVHIPPYASYALQEAGVDPNKEPGVNDDLPLAPQAQGWCRDGSNNGTCTYGAQDTDFMQAISHTEGLIAVFSGHDHGDTWCYKWYRLLPDLDVTPANNVTLCFGQHSGYGGYGNWERGSRQVQVSREGLAKFEASTWIRLESGAVVGNVSLNGTYGEDLYPKTNSSMTYCPTYNSLTSFSWWHRLGMWDYCLTRPALAGGHLTMQRLSQQIVHVMAKWVSGLKMHDKDLGCYVEFGVGRSTHARHAPWLPSLPGQTQVSGKKSPRSSTPKMPKYTCWPDPKRRRRRP</sequence>